<dbReference type="EMBL" id="CM044705">
    <property type="protein sequence ID" value="KAI5661389.1"/>
    <property type="molecule type" value="Genomic_DNA"/>
</dbReference>
<organism evidence="1 2">
    <name type="scientific">Catharanthus roseus</name>
    <name type="common">Madagascar periwinkle</name>
    <name type="synonym">Vinca rosea</name>
    <dbReference type="NCBI Taxonomy" id="4058"/>
    <lineage>
        <taxon>Eukaryota</taxon>
        <taxon>Viridiplantae</taxon>
        <taxon>Streptophyta</taxon>
        <taxon>Embryophyta</taxon>
        <taxon>Tracheophyta</taxon>
        <taxon>Spermatophyta</taxon>
        <taxon>Magnoliopsida</taxon>
        <taxon>eudicotyledons</taxon>
        <taxon>Gunneridae</taxon>
        <taxon>Pentapetalae</taxon>
        <taxon>asterids</taxon>
        <taxon>lamiids</taxon>
        <taxon>Gentianales</taxon>
        <taxon>Apocynaceae</taxon>
        <taxon>Rauvolfioideae</taxon>
        <taxon>Vinceae</taxon>
        <taxon>Catharanthinae</taxon>
        <taxon>Catharanthus</taxon>
    </lineage>
</organism>
<evidence type="ECO:0000313" key="1">
    <source>
        <dbReference type="EMBL" id="KAI5661389.1"/>
    </source>
</evidence>
<gene>
    <name evidence="1" type="ORF">M9H77_20712</name>
</gene>
<name>A0ACC0AKQ2_CATRO</name>
<sequence>MRFSQKLLMELSPSTIPSLIFSSFFLFAHKFLSFLPGKSKFLHAFRYLLVSSFLFFLRLLPSLFPTNFFPSFSSSSSSSENNKFKSSFNNYTRKSTIGGEQYVGANVGTGGVATGASVATCDSGIARALSQLLFIVNDIPVNSRKYDVVRTLAERLIDENLQDGNDALIQVNCNVLSAAFVRALSQLEAVMMEQSRGLGLGVVNGDLTNVTTSRDAGYYAASFSQFVRVVRYCSDVVWSRGKSRDELSGSRNSADKLAAELLWLAQKMAACRCADEAVHKWASASNLAWLSLTTEPRLQGSIVKISAFLLKQARILGKERSGCCGGGENTKEEIRQTKVKMLLVWIPLLCGASMGTDTPVLSVSERAELERILDDIIDSLEHKQDQEKVLALWLHHFTYCPSSDWPNLHACYTRWYTASRKTMTNIIN</sequence>
<proteinExistence type="predicted"/>
<protein>
    <submittedName>
        <fullName evidence="1">Uncharacterized protein</fullName>
    </submittedName>
</protein>
<dbReference type="Proteomes" id="UP001060085">
    <property type="component" value="Linkage Group LG05"/>
</dbReference>
<accession>A0ACC0AKQ2</accession>
<evidence type="ECO:0000313" key="2">
    <source>
        <dbReference type="Proteomes" id="UP001060085"/>
    </source>
</evidence>
<comment type="caution">
    <text evidence="1">The sequence shown here is derived from an EMBL/GenBank/DDBJ whole genome shotgun (WGS) entry which is preliminary data.</text>
</comment>
<reference evidence="2" key="1">
    <citation type="journal article" date="2023" name="Nat. Plants">
        <title>Single-cell RNA sequencing provides a high-resolution roadmap for understanding the multicellular compartmentation of specialized metabolism.</title>
        <authorList>
            <person name="Sun S."/>
            <person name="Shen X."/>
            <person name="Li Y."/>
            <person name="Li Y."/>
            <person name="Wang S."/>
            <person name="Li R."/>
            <person name="Zhang H."/>
            <person name="Shen G."/>
            <person name="Guo B."/>
            <person name="Wei J."/>
            <person name="Xu J."/>
            <person name="St-Pierre B."/>
            <person name="Chen S."/>
            <person name="Sun C."/>
        </authorList>
    </citation>
    <scope>NUCLEOTIDE SEQUENCE [LARGE SCALE GENOMIC DNA]</scope>
</reference>
<keyword evidence="2" id="KW-1185">Reference proteome</keyword>